<dbReference type="EC" id="2.7.8.8" evidence="4"/>
<evidence type="ECO:0000256" key="6">
    <source>
        <dbReference type="ARBA" id="ARBA00022516"/>
    </source>
</evidence>
<accession>W4LV67</accession>
<keyword evidence="8 16" id="KW-0812">Transmembrane</keyword>
<keyword evidence="11 16" id="KW-0472">Membrane</keyword>
<dbReference type="GO" id="GO:0008654">
    <property type="term" value="P:phospholipid biosynthetic process"/>
    <property type="evidence" value="ECO:0007669"/>
    <property type="project" value="UniProtKB-KW"/>
</dbReference>
<evidence type="ECO:0000256" key="7">
    <source>
        <dbReference type="ARBA" id="ARBA00022679"/>
    </source>
</evidence>
<evidence type="ECO:0000256" key="3">
    <source>
        <dbReference type="ARBA" id="ARBA00010441"/>
    </source>
</evidence>
<sequence>MKNGIYLLPNLFTTGNLFCGFSSVIASINGQYVQAAIAILIAVVLDGLDGKVARMTNSASAFGVEYDSLADVLSFGMAPCLLLYAWTLHFMGYVGWVAAGIFVICGALRLARFNVQAMTVPQSYFTGLPIPAAAGVVASAVLLSKQLYGELDSVEPGWQLSIVVTVVCLALLMVSNVRYESLKRLRLRRVYVIPLGAALIAILLISALMPALALFLIFFGYALSGPIEALLRWRKPKEEVATLEQ</sequence>
<dbReference type="InterPro" id="IPR048254">
    <property type="entry name" value="CDP_ALCOHOL_P_TRANSF_CS"/>
</dbReference>
<evidence type="ECO:0000256" key="5">
    <source>
        <dbReference type="ARBA" id="ARBA00017171"/>
    </source>
</evidence>
<keyword evidence="12" id="KW-0594">Phospholipid biosynthesis</keyword>
<dbReference type="GO" id="GO:0016020">
    <property type="term" value="C:membrane"/>
    <property type="evidence" value="ECO:0007669"/>
    <property type="project" value="InterPro"/>
</dbReference>
<evidence type="ECO:0000313" key="17">
    <source>
        <dbReference type="EMBL" id="ETX02004.1"/>
    </source>
</evidence>
<comment type="catalytic activity">
    <reaction evidence="1">
        <text>a CDP-1,2-diacyl-sn-glycerol + L-serine = a 1,2-diacyl-sn-glycero-3-phospho-L-serine + CMP + H(+)</text>
        <dbReference type="Rhea" id="RHEA:16913"/>
        <dbReference type="ChEBI" id="CHEBI:15378"/>
        <dbReference type="ChEBI" id="CHEBI:33384"/>
        <dbReference type="ChEBI" id="CHEBI:57262"/>
        <dbReference type="ChEBI" id="CHEBI:58332"/>
        <dbReference type="ChEBI" id="CHEBI:60377"/>
        <dbReference type="EC" id="2.7.8.8"/>
    </reaction>
</comment>
<feature type="transmembrane region" description="Helical" evidence="16">
    <location>
        <begin position="93"/>
        <end position="111"/>
    </location>
</feature>
<evidence type="ECO:0000256" key="9">
    <source>
        <dbReference type="ARBA" id="ARBA00022989"/>
    </source>
</evidence>
<evidence type="ECO:0000256" key="12">
    <source>
        <dbReference type="ARBA" id="ARBA00023209"/>
    </source>
</evidence>
<dbReference type="Gene3D" id="1.20.120.1760">
    <property type="match status" value="1"/>
</dbReference>
<keyword evidence="6" id="KW-0444">Lipid biosynthesis</keyword>
<dbReference type="EMBL" id="AZHW01000183">
    <property type="protein sequence ID" value="ETX02004.1"/>
    <property type="molecule type" value="Genomic_DNA"/>
</dbReference>
<feature type="transmembrane region" description="Helical" evidence="16">
    <location>
        <begin position="158"/>
        <end position="179"/>
    </location>
</feature>
<dbReference type="PANTHER" id="PTHR14269">
    <property type="entry name" value="CDP-DIACYLGLYCEROL--GLYCEROL-3-PHOSPHATE 3-PHOSPHATIDYLTRANSFERASE-RELATED"/>
    <property type="match status" value="1"/>
</dbReference>
<comment type="similarity">
    <text evidence="3 15">Belongs to the CDP-alcohol phosphatidyltransferase class-I family.</text>
</comment>
<proteinExistence type="inferred from homology"/>
<dbReference type="Proteomes" id="UP000019141">
    <property type="component" value="Unassembled WGS sequence"/>
</dbReference>
<dbReference type="InterPro" id="IPR000462">
    <property type="entry name" value="CDP-OH_P_trans"/>
</dbReference>
<dbReference type="Pfam" id="PF01066">
    <property type="entry name" value="CDP-OH_P_transf"/>
    <property type="match status" value="1"/>
</dbReference>
<comment type="subcellular location">
    <subcellularLocation>
        <location evidence="2">Endomembrane system</location>
        <topology evidence="2">Multi-pass membrane protein</topology>
    </subcellularLocation>
</comment>
<evidence type="ECO:0000256" key="11">
    <source>
        <dbReference type="ARBA" id="ARBA00023136"/>
    </source>
</evidence>
<dbReference type="InterPro" id="IPR043130">
    <property type="entry name" value="CDP-OH_PTrfase_TM_dom"/>
</dbReference>
<keyword evidence="13" id="KW-1208">Phospholipid metabolism</keyword>
<feature type="transmembrane region" description="Helical" evidence="16">
    <location>
        <begin position="32"/>
        <end position="48"/>
    </location>
</feature>
<feature type="transmembrane region" description="Helical" evidence="16">
    <location>
        <begin position="123"/>
        <end position="143"/>
    </location>
</feature>
<evidence type="ECO:0000256" key="4">
    <source>
        <dbReference type="ARBA" id="ARBA00013174"/>
    </source>
</evidence>
<name>W4LV67_ENTF1</name>
<evidence type="ECO:0000256" key="13">
    <source>
        <dbReference type="ARBA" id="ARBA00023264"/>
    </source>
</evidence>
<dbReference type="GO" id="GO:0012505">
    <property type="term" value="C:endomembrane system"/>
    <property type="evidence" value="ECO:0007669"/>
    <property type="project" value="UniProtKB-SubCell"/>
</dbReference>
<evidence type="ECO:0000256" key="2">
    <source>
        <dbReference type="ARBA" id="ARBA00004127"/>
    </source>
</evidence>
<comment type="caution">
    <text evidence="17">The sequence shown here is derived from an EMBL/GenBank/DDBJ whole genome shotgun (WGS) entry which is preliminary data.</text>
</comment>
<dbReference type="PROSITE" id="PS00379">
    <property type="entry name" value="CDP_ALCOHOL_P_TRANSF"/>
    <property type="match status" value="1"/>
</dbReference>
<evidence type="ECO:0000256" key="10">
    <source>
        <dbReference type="ARBA" id="ARBA00023098"/>
    </source>
</evidence>
<dbReference type="PATRIC" id="fig|1429438.4.peg.1172"/>
<dbReference type="InterPro" id="IPR050324">
    <property type="entry name" value="CDP-alcohol_PTase-I"/>
</dbReference>
<evidence type="ECO:0000256" key="8">
    <source>
        <dbReference type="ARBA" id="ARBA00022692"/>
    </source>
</evidence>
<organism evidence="17 18">
    <name type="scientific">Entotheonella factor</name>
    <dbReference type="NCBI Taxonomy" id="1429438"/>
    <lineage>
        <taxon>Bacteria</taxon>
        <taxon>Pseudomonadati</taxon>
        <taxon>Nitrospinota/Tectimicrobiota group</taxon>
        <taxon>Candidatus Tectimicrobiota</taxon>
        <taxon>Candidatus Entotheonellia</taxon>
        <taxon>Candidatus Entotheonellales</taxon>
        <taxon>Candidatus Entotheonellaceae</taxon>
        <taxon>Candidatus Entotheonella</taxon>
    </lineage>
</organism>
<reference evidence="17 18" key="1">
    <citation type="journal article" date="2014" name="Nature">
        <title>An environmental bacterial taxon with a large and distinct metabolic repertoire.</title>
        <authorList>
            <person name="Wilson M.C."/>
            <person name="Mori T."/>
            <person name="Ruckert C."/>
            <person name="Uria A.R."/>
            <person name="Helf M.J."/>
            <person name="Takada K."/>
            <person name="Gernert C."/>
            <person name="Steffens U.A."/>
            <person name="Heycke N."/>
            <person name="Schmitt S."/>
            <person name="Rinke C."/>
            <person name="Helfrich E.J."/>
            <person name="Brachmann A.O."/>
            <person name="Gurgui C."/>
            <person name="Wakimoto T."/>
            <person name="Kracht M."/>
            <person name="Crusemann M."/>
            <person name="Hentschel U."/>
            <person name="Abe I."/>
            <person name="Matsunaga S."/>
            <person name="Kalinowski J."/>
            <person name="Takeyama H."/>
            <person name="Piel J."/>
        </authorList>
    </citation>
    <scope>NUCLEOTIDE SEQUENCE [LARGE SCALE GENOMIC DNA]</scope>
    <source>
        <strain evidence="18">TSY1</strain>
    </source>
</reference>
<keyword evidence="9 16" id="KW-1133">Transmembrane helix</keyword>
<dbReference type="NCBIfam" id="TIGR00473">
    <property type="entry name" value="pssA"/>
    <property type="match status" value="1"/>
</dbReference>
<dbReference type="AlphaFoldDB" id="W4LV67"/>
<evidence type="ECO:0000256" key="15">
    <source>
        <dbReference type="RuleBase" id="RU003750"/>
    </source>
</evidence>
<dbReference type="HOGENOM" id="CLU_049944_2_0_7"/>
<evidence type="ECO:0000256" key="1">
    <source>
        <dbReference type="ARBA" id="ARBA00000287"/>
    </source>
</evidence>
<keyword evidence="10" id="KW-0443">Lipid metabolism</keyword>
<dbReference type="GO" id="GO:0003882">
    <property type="term" value="F:CDP-diacylglycerol-serine O-phosphatidyltransferase activity"/>
    <property type="evidence" value="ECO:0007669"/>
    <property type="project" value="UniProtKB-EC"/>
</dbReference>
<keyword evidence="7 15" id="KW-0808">Transferase</keyword>
<dbReference type="InterPro" id="IPR004533">
    <property type="entry name" value="CDP-diaglyc--ser_O-PTrfase"/>
</dbReference>
<gene>
    <name evidence="17" type="ORF">ETSY1_05150</name>
</gene>
<dbReference type="PANTHER" id="PTHR14269:SF61">
    <property type="entry name" value="CDP-DIACYLGLYCEROL--SERINE O-PHOSPHATIDYLTRANSFERASE"/>
    <property type="match status" value="1"/>
</dbReference>
<evidence type="ECO:0000256" key="16">
    <source>
        <dbReference type="SAM" id="Phobius"/>
    </source>
</evidence>
<protein>
    <recommendedName>
        <fullName evidence="5">CDP-diacylglycerol--serine O-phosphatidyltransferase</fullName>
        <ecNumber evidence="4">2.7.8.8</ecNumber>
    </recommendedName>
    <alternativeName>
        <fullName evidence="14">Phosphatidylserine synthase</fullName>
    </alternativeName>
</protein>
<evidence type="ECO:0000256" key="14">
    <source>
        <dbReference type="ARBA" id="ARBA00032361"/>
    </source>
</evidence>
<evidence type="ECO:0000313" key="18">
    <source>
        <dbReference type="Proteomes" id="UP000019141"/>
    </source>
</evidence>
<feature type="transmembrane region" description="Helical" evidence="16">
    <location>
        <begin position="191"/>
        <end position="223"/>
    </location>
</feature>
<keyword evidence="18" id="KW-1185">Reference proteome</keyword>